<keyword evidence="1" id="KW-0812">Transmembrane</keyword>
<keyword evidence="3" id="KW-1185">Reference proteome</keyword>
<proteinExistence type="predicted"/>
<feature type="transmembrane region" description="Helical" evidence="1">
    <location>
        <begin position="61"/>
        <end position="79"/>
    </location>
</feature>
<organism evidence="2 3">
    <name type="scientific">Streptomyces phage Salutena</name>
    <dbReference type="NCBI Taxonomy" id="2767576"/>
    <lineage>
        <taxon>Viruses</taxon>
        <taxon>Duplodnaviria</taxon>
        <taxon>Heunggongvirae</taxon>
        <taxon>Uroviricota</taxon>
        <taxon>Caudoviricetes</taxon>
        <taxon>Arquatrovirinae</taxon>
        <taxon>Salutenavirus</taxon>
        <taxon>Salutenavirus salutena</taxon>
    </lineage>
</organism>
<keyword evidence="1" id="KW-1133">Transmembrane helix</keyword>
<sequence length="80" mass="9216">MSGWTWAWLGWLGAFAVIEGRALFNKEKGDTLSEHAWRWFSTARTAEKQGQPTGWVRFRRFVLLSGMTWLAAHFLTGGWV</sequence>
<protein>
    <submittedName>
        <fullName evidence="2">Putative membrane protein</fullName>
    </submittedName>
</protein>
<dbReference type="Proteomes" id="UP000594184">
    <property type="component" value="Segment"/>
</dbReference>
<accession>A0A7S6R747</accession>
<gene>
    <name evidence="2" type="ORF">CPT_Salutena_089</name>
</gene>
<evidence type="ECO:0000313" key="2">
    <source>
        <dbReference type="EMBL" id="QOV06218.1"/>
    </source>
</evidence>
<feature type="transmembrane region" description="Helical" evidence="1">
    <location>
        <begin position="6"/>
        <end position="24"/>
    </location>
</feature>
<name>A0A7S6R747_9CAUD</name>
<keyword evidence="1" id="KW-0472">Membrane</keyword>
<evidence type="ECO:0000313" key="3">
    <source>
        <dbReference type="Proteomes" id="UP000594184"/>
    </source>
</evidence>
<dbReference type="EMBL" id="MT708548">
    <property type="protein sequence ID" value="QOV06218.1"/>
    <property type="molecule type" value="Genomic_DNA"/>
</dbReference>
<reference evidence="2 3" key="1">
    <citation type="submission" date="2020-07" db="EMBL/GenBank/DDBJ databases">
        <title>Complete genome sequence of Streptomyces phage Salutena.</title>
        <authorList>
            <person name="Kim J.H."/>
            <person name="Higbee T."/>
            <person name="Clark J.D."/>
            <person name="Le T."/>
            <person name="Burrowes B.H."/>
            <person name="Liu M."/>
        </authorList>
    </citation>
    <scope>NUCLEOTIDE SEQUENCE [LARGE SCALE GENOMIC DNA]</scope>
</reference>
<evidence type="ECO:0000256" key="1">
    <source>
        <dbReference type="SAM" id="Phobius"/>
    </source>
</evidence>